<sequence length="229" mass="24302">MAGLKLIHIGSRGWHPGEEERGYSAGGAAPSVHPVPARLRGCPVAREAEPRRVSKKRKVGGVELGDPSLELAVVVQPQPPEALRPVVGRVPSVPSEPPLPGLPVARPARRAEEALGVDDGGQVERIDEARVPGVDLLSLEDPVVVQLALVVICKPAEARLQREVVVNPGREREAAGHGIGPTLQGRDGVRKRQVVGPHVEAELLPEAVPVVGLHELVQVAGQEPHKWVP</sequence>
<accession>A0A061RFJ0</accession>
<reference evidence="2" key="1">
    <citation type="submission" date="2014-05" db="EMBL/GenBank/DDBJ databases">
        <title>The transcriptome of the halophilic microalga Tetraselmis sp. GSL018 isolated from the Great Salt Lake, Utah.</title>
        <authorList>
            <person name="Jinkerson R.E."/>
            <person name="D'Adamo S."/>
            <person name="Posewitz M.C."/>
        </authorList>
    </citation>
    <scope>NUCLEOTIDE SEQUENCE</scope>
    <source>
        <strain evidence="2">GSL018</strain>
    </source>
</reference>
<evidence type="ECO:0000256" key="1">
    <source>
        <dbReference type="SAM" id="MobiDB-lite"/>
    </source>
</evidence>
<protein>
    <submittedName>
        <fullName evidence="2">Uncharacterized protein</fullName>
    </submittedName>
</protein>
<evidence type="ECO:0000313" key="2">
    <source>
        <dbReference type="EMBL" id="JAC71657.1"/>
    </source>
</evidence>
<proteinExistence type="predicted"/>
<dbReference type="AlphaFoldDB" id="A0A061RFJ0"/>
<feature type="region of interest" description="Disordered" evidence="1">
    <location>
        <begin position="9"/>
        <end position="38"/>
    </location>
</feature>
<name>A0A061RFJ0_9CHLO</name>
<organism evidence="2">
    <name type="scientific">Tetraselmis sp. GSL018</name>
    <dbReference type="NCBI Taxonomy" id="582737"/>
    <lineage>
        <taxon>Eukaryota</taxon>
        <taxon>Viridiplantae</taxon>
        <taxon>Chlorophyta</taxon>
        <taxon>core chlorophytes</taxon>
        <taxon>Chlorodendrophyceae</taxon>
        <taxon>Chlorodendrales</taxon>
        <taxon>Chlorodendraceae</taxon>
        <taxon>Tetraselmis</taxon>
    </lineage>
</organism>
<gene>
    <name evidence="2" type="ORF">TSPGSL018_1405</name>
</gene>
<dbReference type="EMBL" id="GBEZ01014412">
    <property type="protein sequence ID" value="JAC71657.1"/>
    <property type="molecule type" value="Transcribed_RNA"/>
</dbReference>